<evidence type="ECO:0000256" key="1">
    <source>
        <dbReference type="ARBA" id="ARBA00003820"/>
    </source>
</evidence>
<evidence type="ECO:0000256" key="9">
    <source>
        <dbReference type="ARBA" id="ARBA00023136"/>
    </source>
</evidence>
<feature type="domain" description="Flagellar M-ring C-terminal" evidence="16">
    <location>
        <begin position="262"/>
        <end position="433"/>
    </location>
</feature>
<keyword evidence="17" id="KW-0282">Flagellum</keyword>
<protein>
    <recommendedName>
        <fullName evidence="5 12">Flagellar M-ring protein</fullName>
    </recommendedName>
</protein>
<name>A0A1X9NIU8_9GAMM</name>
<dbReference type="AlphaFoldDB" id="A0A1X9NIU8"/>
<comment type="subcellular location">
    <subcellularLocation>
        <location evidence="2 12">Bacterial flagellum basal body</location>
    </subcellularLocation>
    <subcellularLocation>
        <location evidence="3">Cell membrane</location>
        <topology evidence="3">Multi-pass membrane protein</topology>
    </subcellularLocation>
</comment>
<accession>A0A1X9NIU8</accession>
<comment type="function">
    <text evidence="1 12">The M ring may be actively involved in energy transduction.</text>
</comment>
<keyword evidence="10 12" id="KW-0975">Bacterial flagellum</keyword>
<evidence type="ECO:0000259" key="16">
    <source>
        <dbReference type="Pfam" id="PF08345"/>
    </source>
</evidence>
<comment type="similarity">
    <text evidence="4 12">Belongs to the FliF family.</text>
</comment>
<keyword evidence="18" id="KW-1185">Reference proteome</keyword>
<dbReference type="InterPro" id="IPR043427">
    <property type="entry name" value="YscJ/FliF"/>
</dbReference>
<dbReference type="PRINTS" id="PR01009">
    <property type="entry name" value="FLGMRINGFLIF"/>
</dbReference>
<keyword evidence="8 14" id="KW-1133">Transmembrane helix</keyword>
<dbReference type="Gene3D" id="3.30.300.30">
    <property type="match status" value="1"/>
</dbReference>
<dbReference type="GO" id="GO:0009431">
    <property type="term" value="C:bacterial-type flagellum basal body, MS ring"/>
    <property type="evidence" value="ECO:0007669"/>
    <property type="project" value="InterPro"/>
</dbReference>
<dbReference type="Pfam" id="PF01514">
    <property type="entry name" value="YscJ_FliF"/>
    <property type="match status" value="1"/>
</dbReference>
<evidence type="ECO:0000256" key="14">
    <source>
        <dbReference type="SAM" id="Phobius"/>
    </source>
</evidence>
<comment type="subunit">
    <text evidence="11">The basal body constitutes a major portion of the flagellar organelle and consists of four rings (L,P,S, and M) mounted on a central rod. The M ring is integral to the inner membrane of the cell and may be connected to the flagellar rod via the S ring. The S (supramembrane ring) lies just distal to the M ring. The L and P rings lie in the outer membrane and the periplasmic space, respectively.</text>
</comment>
<evidence type="ECO:0000256" key="5">
    <source>
        <dbReference type="ARBA" id="ARBA00017949"/>
    </source>
</evidence>
<dbReference type="PANTHER" id="PTHR30046">
    <property type="entry name" value="FLAGELLAR M-RING PROTEIN"/>
    <property type="match status" value="1"/>
</dbReference>
<keyword evidence="9 14" id="KW-0472">Membrane</keyword>
<evidence type="ECO:0000256" key="4">
    <source>
        <dbReference type="ARBA" id="ARBA00007971"/>
    </source>
</evidence>
<dbReference type="Pfam" id="PF08345">
    <property type="entry name" value="YscJ_FliF_C"/>
    <property type="match status" value="1"/>
</dbReference>
<evidence type="ECO:0000256" key="11">
    <source>
        <dbReference type="ARBA" id="ARBA00025936"/>
    </source>
</evidence>
<dbReference type="EMBL" id="CP019343">
    <property type="protein sequence ID" value="ARN75409.1"/>
    <property type="molecule type" value="Genomic_DNA"/>
</dbReference>
<evidence type="ECO:0000256" key="12">
    <source>
        <dbReference type="PIRNR" id="PIRNR004862"/>
    </source>
</evidence>
<dbReference type="NCBIfam" id="TIGR00206">
    <property type="entry name" value="fliF"/>
    <property type="match status" value="1"/>
</dbReference>
<dbReference type="InterPro" id="IPR000067">
    <property type="entry name" value="FlgMring_FliF"/>
</dbReference>
<keyword evidence="6" id="KW-1003">Cell membrane</keyword>
<sequence>MAALPAESGGDSISPRQNDLMDGMGNLGVFRQLLLMVGLAVSIAIGFWVVMWSIGEDYAPLYTNLDKMNPEDVLNVLQSNQIEYKVDEQSGALLVVSNQIHNARLKLAGAGISADGSFGFELLDKEQPLGTSQFMENARFKRGLEGELARTISSIRAVRSARVHLAIPKASAFIRDPRKPTASVFLDIYSGNGINTEQVRAIANMVAFSIPQLTVQNVTVVDQRGNLLSNFDADQEMAMANKQLDYVGQMEANYVKRISSILEPVLGEDNFRAEVSASVDFTQIEQTDELFNPDLPAIRSEQTVEEARAGGTIGGVPGALSNQPPAEAEAPDEALPAEGEGAGASAGTSRRQSVRNYELDRTISHTRHQVGRLQRLSVAVLVDNVTKADPDTGEMTSVPMEQAELDRLSTLVRDAVGFDPARGDSVNIINSAFLPKEEIEPMPAEELPLWEQPAIARYVKYLGAFLVVMLLFFGVLRPVMRGLTDTAKDLREVEAQRALGELSGDLGADLVDETVTLSGGDSLLLAGPNENYEQQMNAVKGLIAEDPGRVAQVVKKWVVASE</sequence>
<dbReference type="KEGG" id="osg:BST96_15595"/>
<dbReference type="InterPro" id="IPR045851">
    <property type="entry name" value="AMP-bd_C_sf"/>
</dbReference>
<feature type="region of interest" description="Disordered" evidence="13">
    <location>
        <begin position="310"/>
        <end position="353"/>
    </location>
</feature>
<dbReference type="GO" id="GO:0003774">
    <property type="term" value="F:cytoskeletal motor activity"/>
    <property type="evidence" value="ECO:0007669"/>
    <property type="project" value="InterPro"/>
</dbReference>
<evidence type="ECO:0000259" key="15">
    <source>
        <dbReference type="Pfam" id="PF01514"/>
    </source>
</evidence>
<dbReference type="STRING" id="716816.BST96_15595"/>
<keyword evidence="17" id="KW-0969">Cilium</keyword>
<reference evidence="17 18" key="1">
    <citation type="submission" date="2016-11" db="EMBL/GenBank/DDBJ databases">
        <title>Trade-off between light-utilization and light-protection in marine flavobacteria.</title>
        <authorList>
            <person name="Kumagai Y."/>
        </authorList>
    </citation>
    <scope>NUCLEOTIDE SEQUENCE [LARGE SCALE GENOMIC DNA]</scope>
    <source>
        <strain evidence="17 18">NBRC 107125</strain>
    </source>
</reference>
<dbReference type="InterPro" id="IPR006182">
    <property type="entry name" value="FliF_N_dom"/>
</dbReference>
<dbReference type="RefSeq" id="WP_085759587.1">
    <property type="nucleotide sequence ID" value="NZ_CP019343.1"/>
</dbReference>
<evidence type="ECO:0000313" key="18">
    <source>
        <dbReference type="Proteomes" id="UP000193450"/>
    </source>
</evidence>
<gene>
    <name evidence="17" type="ORF">BST96_15595</name>
</gene>
<evidence type="ECO:0000313" key="17">
    <source>
        <dbReference type="EMBL" id="ARN75409.1"/>
    </source>
</evidence>
<feature type="compositionally biased region" description="Low complexity" evidence="13">
    <location>
        <begin position="324"/>
        <end position="347"/>
    </location>
</feature>
<dbReference type="OrthoDB" id="8554211at2"/>
<evidence type="ECO:0000256" key="10">
    <source>
        <dbReference type="ARBA" id="ARBA00023143"/>
    </source>
</evidence>
<feature type="transmembrane region" description="Helical" evidence="14">
    <location>
        <begin position="33"/>
        <end position="54"/>
    </location>
</feature>
<feature type="domain" description="Flagellar M-ring N-terminal" evidence="15">
    <location>
        <begin position="56"/>
        <end position="229"/>
    </location>
</feature>
<evidence type="ECO:0000256" key="2">
    <source>
        <dbReference type="ARBA" id="ARBA00004117"/>
    </source>
</evidence>
<proteinExistence type="inferred from homology"/>
<organism evidence="17 18">
    <name type="scientific">Oceanicoccus sagamiensis</name>
    <dbReference type="NCBI Taxonomy" id="716816"/>
    <lineage>
        <taxon>Bacteria</taxon>
        <taxon>Pseudomonadati</taxon>
        <taxon>Pseudomonadota</taxon>
        <taxon>Gammaproteobacteria</taxon>
        <taxon>Cellvibrionales</taxon>
        <taxon>Spongiibacteraceae</taxon>
        <taxon>Oceanicoccus</taxon>
    </lineage>
</organism>
<evidence type="ECO:0000256" key="3">
    <source>
        <dbReference type="ARBA" id="ARBA00004651"/>
    </source>
</evidence>
<evidence type="ECO:0000256" key="13">
    <source>
        <dbReference type="SAM" id="MobiDB-lite"/>
    </source>
</evidence>
<dbReference type="PIRSF" id="PIRSF004862">
    <property type="entry name" value="FliF"/>
    <property type="match status" value="1"/>
</dbReference>
<dbReference type="PANTHER" id="PTHR30046:SF0">
    <property type="entry name" value="FLAGELLAR M-RING PROTEIN"/>
    <property type="match status" value="1"/>
</dbReference>
<dbReference type="GO" id="GO:0071973">
    <property type="term" value="P:bacterial-type flagellum-dependent cell motility"/>
    <property type="evidence" value="ECO:0007669"/>
    <property type="project" value="InterPro"/>
</dbReference>
<evidence type="ECO:0000256" key="8">
    <source>
        <dbReference type="ARBA" id="ARBA00022989"/>
    </source>
</evidence>
<dbReference type="GO" id="GO:0005886">
    <property type="term" value="C:plasma membrane"/>
    <property type="evidence" value="ECO:0007669"/>
    <property type="project" value="UniProtKB-SubCell"/>
</dbReference>
<keyword evidence="17" id="KW-0966">Cell projection</keyword>
<feature type="transmembrane region" description="Helical" evidence="14">
    <location>
        <begin position="458"/>
        <end position="476"/>
    </location>
</feature>
<dbReference type="InterPro" id="IPR013556">
    <property type="entry name" value="Flag_M-ring_C"/>
</dbReference>
<keyword evidence="7 14" id="KW-0812">Transmembrane</keyword>
<evidence type="ECO:0000256" key="7">
    <source>
        <dbReference type="ARBA" id="ARBA00022692"/>
    </source>
</evidence>
<dbReference type="Proteomes" id="UP000193450">
    <property type="component" value="Chromosome"/>
</dbReference>
<evidence type="ECO:0000256" key="6">
    <source>
        <dbReference type="ARBA" id="ARBA00022475"/>
    </source>
</evidence>